<evidence type="ECO:0000256" key="2">
    <source>
        <dbReference type="SAM" id="Phobius"/>
    </source>
</evidence>
<evidence type="ECO:0000313" key="4">
    <source>
        <dbReference type="Proteomes" id="UP000602087"/>
    </source>
</evidence>
<protein>
    <submittedName>
        <fullName evidence="3">Uncharacterized protein</fullName>
    </submittedName>
</protein>
<comment type="caution">
    <text evidence="3">The sequence shown here is derived from an EMBL/GenBank/DDBJ whole genome shotgun (WGS) entry which is preliminary data.</text>
</comment>
<dbReference type="AlphaFoldDB" id="A0A934MDC1"/>
<feature type="transmembrane region" description="Helical" evidence="2">
    <location>
        <begin position="37"/>
        <end position="58"/>
    </location>
</feature>
<name>A0A934MDC1_9MICO</name>
<feature type="region of interest" description="Disordered" evidence="1">
    <location>
        <begin position="1"/>
        <end position="22"/>
    </location>
</feature>
<accession>A0A934MDC1</accession>
<evidence type="ECO:0000256" key="1">
    <source>
        <dbReference type="SAM" id="MobiDB-lite"/>
    </source>
</evidence>
<feature type="transmembrane region" description="Helical" evidence="2">
    <location>
        <begin position="79"/>
        <end position="101"/>
    </location>
</feature>
<feature type="compositionally biased region" description="Low complexity" evidence="1">
    <location>
        <begin position="11"/>
        <end position="21"/>
    </location>
</feature>
<keyword evidence="4" id="KW-1185">Reference proteome</keyword>
<reference evidence="3" key="1">
    <citation type="submission" date="2020-12" db="EMBL/GenBank/DDBJ databases">
        <title>Sanguibacter suaedae sp. nov., isolated from Suaeda aralocaspica.</title>
        <authorList>
            <person name="Ma Q."/>
        </authorList>
    </citation>
    <scope>NUCLEOTIDE SEQUENCE</scope>
    <source>
        <strain evidence="3">YZGR15</strain>
    </source>
</reference>
<proteinExistence type="predicted"/>
<dbReference type="EMBL" id="JAEINH010000004">
    <property type="protein sequence ID" value="MBI9114674.1"/>
    <property type="molecule type" value="Genomic_DNA"/>
</dbReference>
<keyword evidence="2" id="KW-1133">Transmembrane helix</keyword>
<dbReference type="RefSeq" id="WP_198733227.1">
    <property type="nucleotide sequence ID" value="NZ_JAEINH010000004.1"/>
</dbReference>
<feature type="transmembrane region" description="Helical" evidence="2">
    <location>
        <begin position="107"/>
        <end position="134"/>
    </location>
</feature>
<keyword evidence="2" id="KW-0812">Transmembrane</keyword>
<gene>
    <name evidence="3" type="ORF">JAV76_06570</name>
</gene>
<keyword evidence="2" id="KW-0472">Membrane</keyword>
<sequence>MGEGGARTAHSSGPGSVVPSGRDGEVVVEVERPGSPVLFGVCAMAVAAAAVALHVDLVSLHSAGVLYYRWGVSSVDVEVLALAASVPALVVAVCALLPPAVRLVRPTWARVALGTLCAVLVTAGAFAAGGLAMYTAVVQGRDMVLIASPDEDRTLLVHNRSVLHAGRHDLYEGVGGGRFESRATLRTADGYDPFMRRDYTIDWHDGSATLAYRDDAGWHEEEVALASPLVP</sequence>
<organism evidence="3 4">
    <name type="scientific">Sanguibacter suaedae</name>
    <dbReference type="NCBI Taxonomy" id="2795737"/>
    <lineage>
        <taxon>Bacteria</taxon>
        <taxon>Bacillati</taxon>
        <taxon>Actinomycetota</taxon>
        <taxon>Actinomycetes</taxon>
        <taxon>Micrococcales</taxon>
        <taxon>Sanguibacteraceae</taxon>
        <taxon>Sanguibacter</taxon>
    </lineage>
</organism>
<dbReference type="Proteomes" id="UP000602087">
    <property type="component" value="Unassembled WGS sequence"/>
</dbReference>
<evidence type="ECO:0000313" key="3">
    <source>
        <dbReference type="EMBL" id="MBI9114674.1"/>
    </source>
</evidence>